<feature type="domain" description="KRAB-related" evidence="2">
    <location>
        <begin position="3"/>
        <end position="66"/>
    </location>
</feature>
<gene>
    <name evidence="3" type="ORF">AVEN_51671_1</name>
</gene>
<keyword evidence="4" id="KW-1185">Reference proteome</keyword>
<proteinExistence type="predicted"/>
<dbReference type="InterPro" id="IPR003655">
    <property type="entry name" value="aKRAB"/>
</dbReference>
<evidence type="ECO:0000313" key="3">
    <source>
        <dbReference type="EMBL" id="GBO00809.1"/>
    </source>
</evidence>
<dbReference type="AlphaFoldDB" id="A0A4Y2TJN3"/>
<dbReference type="OrthoDB" id="6451557at2759"/>
<evidence type="ECO:0000313" key="4">
    <source>
        <dbReference type="Proteomes" id="UP000499080"/>
    </source>
</evidence>
<sequence>MNSKLSSNKNLKQYFTSDAWTALSEYEKRRYENVQKNYEILKASGITPKIPEFMMNKFKRPMPNRNISGAGKQKSEI</sequence>
<evidence type="ECO:0000256" key="1">
    <source>
        <dbReference type="SAM" id="MobiDB-lite"/>
    </source>
</evidence>
<dbReference type="PROSITE" id="PS50806">
    <property type="entry name" value="KRAB_RELATED"/>
    <property type="match status" value="1"/>
</dbReference>
<dbReference type="Proteomes" id="UP000499080">
    <property type="component" value="Unassembled WGS sequence"/>
</dbReference>
<reference evidence="3 4" key="1">
    <citation type="journal article" date="2019" name="Sci. Rep.">
        <title>Orb-weaving spider Araneus ventricosus genome elucidates the spidroin gene catalogue.</title>
        <authorList>
            <person name="Kono N."/>
            <person name="Nakamura H."/>
            <person name="Ohtoshi R."/>
            <person name="Moran D.A.P."/>
            <person name="Shinohara A."/>
            <person name="Yoshida Y."/>
            <person name="Fujiwara M."/>
            <person name="Mori M."/>
            <person name="Tomita M."/>
            <person name="Arakawa K."/>
        </authorList>
    </citation>
    <scope>NUCLEOTIDE SEQUENCE [LARGE SCALE GENOMIC DNA]</scope>
</reference>
<comment type="caution">
    <text evidence="3">The sequence shown here is derived from an EMBL/GenBank/DDBJ whole genome shotgun (WGS) entry which is preliminary data.</text>
</comment>
<organism evidence="3 4">
    <name type="scientific">Araneus ventricosus</name>
    <name type="common">Orbweaver spider</name>
    <name type="synonym">Epeira ventricosa</name>
    <dbReference type="NCBI Taxonomy" id="182803"/>
    <lineage>
        <taxon>Eukaryota</taxon>
        <taxon>Metazoa</taxon>
        <taxon>Ecdysozoa</taxon>
        <taxon>Arthropoda</taxon>
        <taxon>Chelicerata</taxon>
        <taxon>Arachnida</taxon>
        <taxon>Araneae</taxon>
        <taxon>Araneomorphae</taxon>
        <taxon>Entelegynae</taxon>
        <taxon>Araneoidea</taxon>
        <taxon>Araneidae</taxon>
        <taxon>Araneus</taxon>
    </lineage>
</organism>
<dbReference type="EMBL" id="BGPR01029179">
    <property type="protein sequence ID" value="GBO00809.1"/>
    <property type="molecule type" value="Genomic_DNA"/>
</dbReference>
<feature type="region of interest" description="Disordered" evidence="1">
    <location>
        <begin position="58"/>
        <end position="77"/>
    </location>
</feature>
<name>A0A4Y2TJN3_ARAVE</name>
<dbReference type="GO" id="GO:0006355">
    <property type="term" value="P:regulation of DNA-templated transcription"/>
    <property type="evidence" value="ECO:0007669"/>
    <property type="project" value="InterPro"/>
</dbReference>
<evidence type="ECO:0000259" key="2">
    <source>
        <dbReference type="PROSITE" id="PS50806"/>
    </source>
</evidence>
<protein>
    <recommendedName>
        <fullName evidence="2">KRAB-related domain-containing protein</fullName>
    </recommendedName>
</protein>
<accession>A0A4Y2TJN3</accession>